<dbReference type="AlphaFoldDB" id="A0AAW1KG45"/>
<proteinExistence type="predicted"/>
<dbReference type="EMBL" id="JASPKY010000229">
    <property type="protein sequence ID" value="KAK9718353.1"/>
    <property type="molecule type" value="Genomic_DNA"/>
</dbReference>
<comment type="caution">
    <text evidence="1">The sequence shown here is derived from an EMBL/GenBank/DDBJ whole genome shotgun (WGS) entry which is preliminary data.</text>
</comment>
<name>A0AAW1KG45_POPJA</name>
<organism evidence="1 2">
    <name type="scientific">Popillia japonica</name>
    <name type="common">Japanese beetle</name>
    <dbReference type="NCBI Taxonomy" id="7064"/>
    <lineage>
        <taxon>Eukaryota</taxon>
        <taxon>Metazoa</taxon>
        <taxon>Ecdysozoa</taxon>
        <taxon>Arthropoda</taxon>
        <taxon>Hexapoda</taxon>
        <taxon>Insecta</taxon>
        <taxon>Pterygota</taxon>
        <taxon>Neoptera</taxon>
        <taxon>Endopterygota</taxon>
        <taxon>Coleoptera</taxon>
        <taxon>Polyphaga</taxon>
        <taxon>Scarabaeiformia</taxon>
        <taxon>Scarabaeidae</taxon>
        <taxon>Rutelinae</taxon>
        <taxon>Popillia</taxon>
    </lineage>
</organism>
<gene>
    <name evidence="1" type="ORF">QE152_g23228</name>
</gene>
<sequence>MRTINTKYGLSIVVNLDNFGDVILPSRFRDLAETIEEFNNTFTQNNVFLKAGQQVGKYIPIEFVQQKTFAQKNVFLSAGQPVPIIFVQHVRQTRNTKDIF</sequence>
<keyword evidence="2" id="KW-1185">Reference proteome</keyword>
<reference evidence="1 2" key="1">
    <citation type="journal article" date="2024" name="BMC Genomics">
        <title>De novo assembly and annotation of Popillia japonica's genome with initial clues to its potential as an invasive pest.</title>
        <authorList>
            <person name="Cucini C."/>
            <person name="Boschi S."/>
            <person name="Funari R."/>
            <person name="Cardaioli E."/>
            <person name="Iannotti N."/>
            <person name="Marturano G."/>
            <person name="Paoli F."/>
            <person name="Bruttini M."/>
            <person name="Carapelli A."/>
            <person name="Frati F."/>
            <person name="Nardi F."/>
        </authorList>
    </citation>
    <scope>NUCLEOTIDE SEQUENCE [LARGE SCALE GENOMIC DNA]</scope>
    <source>
        <strain evidence="1">DMR45628</strain>
    </source>
</reference>
<protein>
    <submittedName>
        <fullName evidence="1">Uncharacterized protein</fullName>
    </submittedName>
</protein>
<evidence type="ECO:0000313" key="2">
    <source>
        <dbReference type="Proteomes" id="UP001458880"/>
    </source>
</evidence>
<evidence type="ECO:0000313" key="1">
    <source>
        <dbReference type="EMBL" id="KAK9718353.1"/>
    </source>
</evidence>
<dbReference type="Proteomes" id="UP001458880">
    <property type="component" value="Unassembled WGS sequence"/>
</dbReference>
<accession>A0AAW1KG45</accession>